<accession>A0ACB8UDK2</accession>
<keyword evidence="2" id="KW-1185">Reference proteome</keyword>
<dbReference type="EMBL" id="MU274904">
    <property type="protein sequence ID" value="KAI0092314.1"/>
    <property type="molecule type" value="Genomic_DNA"/>
</dbReference>
<sequence>MNYAHFEADLHGTIVPQAVCTPSGSAPYPKFDNIMFKEVHRFGINLQAALNGYSHLIPDGDTRPTTTTTSTKIKIRIQWPGYPEFWKDINAKEHTRAGDPIPKWKLALCVAQVVASFYSKFMCSGYIGDWAVERIPFQSLKLLELRQVSTGSWQPVLVYEH</sequence>
<proteinExistence type="predicted"/>
<reference evidence="1" key="1">
    <citation type="journal article" date="2021" name="Environ. Microbiol.">
        <title>Gene family expansions and transcriptome signatures uncover fungal adaptations to wood decay.</title>
        <authorList>
            <person name="Hage H."/>
            <person name="Miyauchi S."/>
            <person name="Viragh M."/>
            <person name="Drula E."/>
            <person name="Min B."/>
            <person name="Chaduli D."/>
            <person name="Navarro D."/>
            <person name="Favel A."/>
            <person name="Norest M."/>
            <person name="Lesage-Meessen L."/>
            <person name="Balint B."/>
            <person name="Merenyi Z."/>
            <person name="de Eugenio L."/>
            <person name="Morin E."/>
            <person name="Martinez A.T."/>
            <person name="Baldrian P."/>
            <person name="Stursova M."/>
            <person name="Martinez M.J."/>
            <person name="Novotny C."/>
            <person name="Magnuson J.K."/>
            <person name="Spatafora J.W."/>
            <person name="Maurice S."/>
            <person name="Pangilinan J."/>
            <person name="Andreopoulos W."/>
            <person name="LaButti K."/>
            <person name="Hundley H."/>
            <person name="Na H."/>
            <person name="Kuo A."/>
            <person name="Barry K."/>
            <person name="Lipzen A."/>
            <person name="Henrissat B."/>
            <person name="Riley R."/>
            <person name="Ahrendt S."/>
            <person name="Nagy L.G."/>
            <person name="Grigoriev I.V."/>
            <person name="Martin F."/>
            <person name="Rosso M.N."/>
        </authorList>
    </citation>
    <scope>NUCLEOTIDE SEQUENCE</scope>
    <source>
        <strain evidence="1">CBS 384.51</strain>
    </source>
</reference>
<protein>
    <submittedName>
        <fullName evidence="1">Uncharacterized protein</fullName>
    </submittedName>
</protein>
<name>A0ACB8UDK2_9APHY</name>
<organism evidence="1 2">
    <name type="scientific">Irpex rosettiformis</name>
    <dbReference type="NCBI Taxonomy" id="378272"/>
    <lineage>
        <taxon>Eukaryota</taxon>
        <taxon>Fungi</taxon>
        <taxon>Dikarya</taxon>
        <taxon>Basidiomycota</taxon>
        <taxon>Agaricomycotina</taxon>
        <taxon>Agaricomycetes</taxon>
        <taxon>Polyporales</taxon>
        <taxon>Irpicaceae</taxon>
        <taxon>Irpex</taxon>
    </lineage>
</organism>
<gene>
    <name evidence="1" type="ORF">BDY19DRAFT_991030</name>
</gene>
<dbReference type="Proteomes" id="UP001055072">
    <property type="component" value="Unassembled WGS sequence"/>
</dbReference>
<comment type="caution">
    <text evidence="1">The sequence shown here is derived from an EMBL/GenBank/DDBJ whole genome shotgun (WGS) entry which is preliminary data.</text>
</comment>
<evidence type="ECO:0000313" key="1">
    <source>
        <dbReference type="EMBL" id="KAI0092314.1"/>
    </source>
</evidence>
<evidence type="ECO:0000313" key="2">
    <source>
        <dbReference type="Proteomes" id="UP001055072"/>
    </source>
</evidence>